<proteinExistence type="predicted"/>
<name>A0AC34RHI9_9BILA</name>
<evidence type="ECO:0000313" key="2">
    <source>
        <dbReference type="WBParaSite" id="JU765_v2.g7021.t1"/>
    </source>
</evidence>
<protein>
    <submittedName>
        <fullName evidence="2">Uncharacterized protein</fullName>
    </submittedName>
</protein>
<dbReference type="WBParaSite" id="JU765_v2.g7021.t1">
    <property type="protein sequence ID" value="JU765_v2.g7021.t1"/>
    <property type="gene ID" value="JU765_v2.g7021"/>
</dbReference>
<organism evidence="1 2">
    <name type="scientific">Panagrolaimus sp. JU765</name>
    <dbReference type="NCBI Taxonomy" id="591449"/>
    <lineage>
        <taxon>Eukaryota</taxon>
        <taxon>Metazoa</taxon>
        <taxon>Ecdysozoa</taxon>
        <taxon>Nematoda</taxon>
        <taxon>Chromadorea</taxon>
        <taxon>Rhabditida</taxon>
        <taxon>Tylenchina</taxon>
        <taxon>Panagrolaimomorpha</taxon>
        <taxon>Panagrolaimoidea</taxon>
        <taxon>Panagrolaimidae</taxon>
        <taxon>Panagrolaimus</taxon>
    </lineage>
</organism>
<accession>A0AC34RHI9</accession>
<sequence>MEDYTFRDETLEGIINFAMDIVKAVRSSRAERELTPKTKADFFVLLPEEELPPLLDLCGFMGCLAYANNVTLTSEKSSIPENCYSVTITPTCTVFVQIN</sequence>
<dbReference type="Proteomes" id="UP000887576">
    <property type="component" value="Unplaced"/>
</dbReference>
<reference evidence="2" key="1">
    <citation type="submission" date="2022-11" db="UniProtKB">
        <authorList>
            <consortium name="WormBaseParasite"/>
        </authorList>
    </citation>
    <scope>IDENTIFICATION</scope>
</reference>
<evidence type="ECO:0000313" key="1">
    <source>
        <dbReference type="Proteomes" id="UP000887576"/>
    </source>
</evidence>